<evidence type="ECO:0000313" key="4">
    <source>
        <dbReference type="Proteomes" id="UP001589667"/>
    </source>
</evidence>
<evidence type="ECO:0000256" key="2">
    <source>
        <dbReference type="SAM" id="Phobius"/>
    </source>
</evidence>
<proteinExistence type="predicted"/>
<keyword evidence="4" id="KW-1185">Reference proteome</keyword>
<dbReference type="EMBL" id="JBHMBL010000001">
    <property type="protein sequence ID" value="MFB9641319.1"/>
    <property type="molecule type" value="Genomic_DNA"/>
</dbReference>
<comment type="caution">
    <text evidence="3">The sequence shown here is derived from an EMBL/GenBank/DDBJ whole genome shotgun (WGS) entry which is preliminary data.</text>
</comment>
<evidence type="ECO:0000313" key="3">
    <source>
        <dbReference type="EMBL" id="MFB9641319.1"/>
    </source>
</evidence>
<accession>A0ABV5SQG1</accession>
<organism evidence="3 4">
    <name type="scientific">Agromyces lapidis</name>
    <dbReference type="NCBI Taxonomy" id="279574"/>
    <lineage>
        <taxon>Bacteria</taxon>
        <taxon>Bacillati</taxon>
        <taxon>Actinomycetota</taxon>
        <taxon>Actinomycetes</taxon>
        <taxon>Micrococcales</taxon>
        <taxon>Microbacteriaceae</taxon>
        <taxon>Agromyces</taxon>
    </lineage>
</organism>
<sequence>MTLDPNHAPQPALQPPVPPAPAPEHPARPKGLAAALTAAILVSALPLLGMPVFFVWIFAVAFDQVAAYSSEAEAAEHSTSTLAADIPIDLPWDVRLGGDAYTWWLDSLPYDDAWVPGDGAGERDGNFTNATYENVESGCTVWFSNAPLESIDGVTDGDRAASIAFLEFTLGVATDDDDVIDAAISTVDAEEGTEWGLTDAVAVDVSDDVRQRIAVARAFPSIGEGVIYTVDCADRASLESSLENVELLLTLALTSAQ</sequence>
<evidence type="ECO:0000256" key="1">
    <source>
        <dbReference type="SAM" id="MobiDB-lite"/>
    </source>
</evidence>
<gene>
    <name evidence="3" type="ORF">ACFFQV_03345</name>
</gene>
<reference evidence="3 4" key="1">
    <citation type="submission" date="2024-09" db="EMBL/GenBank/DDBJ databases">
        <authorList>
            <person name="Sun Q."/>
            <person name="Mori K."/>
        </authorList>
    </citation>
    <scope>NUCLEOTIDE SEQUENCE [LARGE SCALE GENOMIC DNA]</scope>
    <source>
        <strain evidence="3 4">JCM 14321</strain>
    </source>
</reference>
<dbReference type="Proteomes" id="UP001589667">
    <property type="component" value="Unassembled WGS sequence"/>
</dbReference>
<dbReference type="RefSeq" id="WP_157422927.1">
    <property type="nucleotide sequence ID" value="NZ_BAAANI010000006.1"/>
</dbReference>
<feature type="compositionally biased region" description="Pro residues" evidence="1">
    <location>
        <begin position="12"/>
        <end position="24"/>
    </location>
</feature>
<keyword evidence="2" id="KW-1133">Transmembrane helix</keyword>
<protein>
    <submittedName>
        <fullName evidence="3">Uncharacterized protein</fullName>
    </submittedName>
</protein>
<keyword evidence="2" id="KW-0472">Membrane</keyword>
<name>A0ABV5SQG1_9MICO</name>
<feature type="region of interest" description="Disordered" evidence="1">
    <location>
        <begin position="1"/>
        <end position="28"/>
    </location>
</feature>
<keyword evidence="2" id="KW-0812">Transmembrane</keyword>
<feature type="transmembrane region" description="Helical" evidence="2">
    <location>
        <begin position="32"/>
        <end position="59"/>
    </location>
</feature>